<evidence type="ECO:0000313" key="3">
    <source>
        <dbReference type="EMBL" id="KAG6943699.1"/>
    </source>
</evidence>
<dbReference type="PANTHER" id="PTHR43751:SF3">
    <property type="entry name" value="SULFATASE N-TERMINAL DOMAIN-CONTAINING PROTEIN"/>
    <property type="match status" value="1"/>
</dbReference>
<reference evidence="3" key="1">
    <citation type="submission" date="2021-01" db="EMBL/GenBank/DDBJ databases">
        <title>Phytophthora aleatoria, a newly-described species from Pinus radiata is distinct from Phytophthora cactorum isolates based on comparative genomics.</title>
        <authorList>
            <person name="Mcdougal R."/>
            <person name="Panda P."/>
            <person name="Williams N."/>
            <person name="Studholme D.J."/>
        </authorList>
    </citation>
    <scope>NUCLEOTIDE SEQUENCE</scope>
    <source>
        <strain evidence="3">NZFS 4037</strain>
    </source>
</reference>
<feature type="transmembrane region" description="Helical" evidence="1">
    <location>
        <begin position="145"/>
        <end position="175"/>
    </location>
</feature>
<evidence type="ECO:0000256" key="1">
    <source>
        <dbReference type="SAM" id="Phobius"/>
    </source>
</evidence>
<protein>
    <recommendedName>
        <fullName evidence="2">Sulfatase N-terminal domain-containing protein</fullName>
    </recommendedName>
</protein>
<evidence type="ECO:0000313" key="4">
    <source>
        <dbReference type="Proteomes" id="UP000709295"/>
    </source>
</evidence>
<dbReference type="EMBL" id="JAENGY010002619">
    <property type="protein sequence ID" value="KAG6943699.1"/>
    <property type="molecule type" value="Genomic_DNA"/>
</dbReference>
<keyword evidence="1" id="KW-0472">Membrane</keyword>
<accession>A0A8J5I691</accession>
<comment type="caution">
    <text evidence="3">The sequence shown here is derived from an EMBL/GenBank/DDBJ whole genome shotgun (WGS) entry which is preliminary data.</text>
</comment>
<feature type="domain" description="Sulfatase N-terminal" evidence="2">
    <location>
        <begin position="400"/>
        <end position="728"/>
    </location>
</feature>
<dbReference type="InterPro" id="IPR052701">
    <property type="entry name" value="GAG_Ulvan_Degrading_Sulfatases"/>
</dbReference>
<feature type="transmembrane region" description="Helical" evidence="1">
    <location>
        <begin position="59"/>
        <end position="81"/>
    </location>
</feature>
<dbReference type="AlphaFoldDB" id="A0A8J5I691"/>
<keyword evidence="1" id="KW-1133">Transmembrane helix</keyword>
<feature type="transmembrane region" description="Helical" evidence="1">
    <location>
        <begin position="207"/>
        <end position="229"/>
    </location>
</feature>
<evidence type="ECO:0000259" key="2">
    <source>
        <dbReference type="Pfam" id="PF00884"/>
    </source>
</evidence>
<dbReference type="CDD" id="cd16015">
    <property type="entry name" value="LTA_synthase"/>
    <property type="match status" value="1"/>
</dbReference>
<dbReference type="InterPro" id="IPR000917">
    <property type="entry name" value="Sulfatase_N"/>
</dbReference>
<feature type="transmembrane region" description="Helical" evidence="1">
    <location>
        <begin position="295"/>
        <end position="315"/>
    </location>
</feature>
<keyword evidence="1" id="KW-0812">Transmembrane</keyword>
<name>A0A8J5I691_9STRA</name>
<dbReference type="PANTHER" id="PTHR43751">
    <property type="entry name" value="SULFATASE"/>
    <property type="match status" value="1"/>
</dbReference>
<keyword evidence="4" id="KW-1185">Reference proteome</keyword>
<dbReference type="Proteomes" id="UP000709295">
    <property type="component" value="Unassembled WGS sequence"/>
</dbReference>
<feature type="transmembrane region" description="Helical" evidence="1">
    <location>
        <begin position="322"/>
        <end position="340"/>
    </location>
</feature>
<gene>
    <name evidence="3" type="ORF">JG688_00017477</name>
</gene>
<dbReference type="Pfam" id="PF00884">
    <property type="entry name" value="Sulfatase"/>
    <property type="match status" value="1"/>
</dbReference>
<proteinExistence type="predicted"/>
<sequence length="838" mass="94769">MDSTAPLHRQSDQHSTRLRFPEVRSLNADNLIIHTELDTKLPRQWGWSERGVDVSSLPWLGWLFVYAFVQFYFSISRCLALKALVTMYGSSTDYTAIVKMSALSLGFFEDFVCTTYFASALWIFDTFKQMALERIGPSSGMTLEIVGGIATFTVSWLLFLTMMAPFVADMMLLVYRDMRFSFGLLATLIRERHHLKDAPISSDEVQAAYVTAGYLVIIAALFALVRTWASWADLALWNPTQIVPNPVNNTTNGKSSKKGTGGVKYEALALEDGTSSTEAKTSVKQSEASTTRYQALRAAVVVLGLVVVPAVAVAVRCAYSPLIAYAALNVTLNELLLHMFEPAPIDVKLTNLIGNKPWVERFIDKAEEHQRFGDDTLFRRTTGFSGDLAFNVSIDSDNPPNILIIGVESFRYRDSRYLVGEEDPSDLFKGTNLTITPNFDRWAKRGVAMRNIWSSIPTSRSLESVLFAQVPYHSNTQSGITGGRKETKMSGLPQLFSQKGYETFFTTGSSIELDAWSVFLPSHGYDYVWNNNKMKRMAEKNLNISRQDWDGDAHRGFGWGVHDDLSFQLLGDFLLKKRTKQIEKTAQGEPKMPMFITHYTISSHEPYQSWPKWYDESEKSDFSAMYEGELRADQIERYMKVRYFTDMELGKFLDRMEREGFLNDTIVVILGDHGQAPEIDNANLHEESVTHVPAAIIAEGRLGDAVGLVIDDAAQQYDILNTLADITGLPKAGFQQNGVGRSLKRKIPFGERVVFTNDPMRKMAIVRGHERLRYDAVTESMMLHDTEMDFHMTTNLLPFLKPDERAEWEALREDGRLIAAYYKKRWDENCLLAVKCNT</sequence>
<feature type="transmembrane region" description="Helical" evidence="1">
    <location>
        <begin position="102"/>
        <end position="125"/>
    </location>
</feature>
<organism evidence="3 4">
    <name type="scientific">Phytophthora aleatoria</name>
    <dbReference type="NCBI Taxonomy" id="2496075"/>
    <lineage>
        <taxon>Eukaryota</taxon>
        <taxon>Sar</taxon>
        <taxon>Stramenopiles</taxon>
        <taxon>Oomycota</taxon>
        <taxon>Peronosporomycetes</taxon>
        <taxon>Peronosporales</taxon>
        <taxon>Peronosporaceae</taxon>
        <taxon>Phytophthora</taxon>
    </lineage>
</organism>